<comment type="caution">
    <text evidence="7">The sequence shown here is derived from an EMBL/GenBank/DDBJ whole genome shotgun (WGS) entry which is preliminary data.</text>
</comment>
<organism evidence="7 8">
    <name type="scientific">Imshaugia aleurites</name>
    <dbReference type="NCBI Taxonomy" id="172621"/>
    <lineage>
        <taxon>Eukaryota</taxon>
        <taxon>Fungi</taxon>
        <taxon>Dikarya</taxon>
        <taxon>Ascomycota</taxon>
        <taxon>Pezizomycotina</taxon>
        <taxon>Lecanoromycetes</taxon>
        <taxon>OSLEUM clade</taxon>
        <taxon>Lecanoromycetidae</taxon>
        <taxon>Lecanorales</taxon>
        <taxon>Lecanorineae</taxon>
        <taxon>Parmeliaceae</taxon>
        <taxon>Imshaugia</taxon>
    </lineage>
</organism>
<dbReference type="SUPFAM" id="SSF144232">
    <property type="entry name" value="HIT/MYND zinc finger-like"/>
    <property type="match status" value="1"/>
</dbReference>
<evidence type="ECO:0000256" key="5">
    <source>
        <dbReference type="SAM" id="MobiDB-lite"/>
    </source>
</evidence>
<reference evidence="7" key="1">
    <citation type="submission" date="2021-03" db="EMBL/GenBank/DDBJ databases">
        <authorList>
            <person name="Tagirdzhanova G."/>
        </authorList>
    </citation>
    <scope>NUCLEOTIDE SEQUENCE</scope>
</reference>
<keyword evidence="1" id="KW-0479">Metal-binding</keyword>
<evidence type="ECO:0000256" key="4">
    <source>
        <dbReference type="PROSITE-ProRule" id="PRU00134"/>
    </source>
</evidence>
<proteinExistence type="predicted"/>
<dbReference type="OrthoDB" id="432970at2759"/>
<protein>
    <recommendedName>
        <fullName evidence="6">MYND-type domain-containing protein</fullName>
    </recommendedName>
</protein>
<dbReference type="GO" id="GO:0008270">
    <property type="term" value="F:zinc ion binding"/>
    <property type="evidence" value="ECO:0007669"/>
    <property type="project" value="UniProtKB-KW"/>
</dbReference>
<dbReference type="PROSITE" id="PS50865">
    <property type="entry name" value="ZF_MYND_2"/>
    <property type="match status" value="1"/>
</dbReference>
<sequence>MQKNLRQRPQTTTPTTHPSPPAPSQSLTLTTTTTHTCTTCSKPDTGLSLPFLTCTRCATRTYCSHECQESDWPSHKPACAPRSSSILDTMSAVERAFFRSLLPPDFLHRCPEQTVYEMLDDAYDLRVVDCAKLADEGTTALLPEGQEGGWRAFVRFLDLAEGRVGLLPAWWGVEKRALCEGVAARAAGLGRDAPKVNGHWVMRRYRDFLMPMRLRLLAESVYGTKVPVAW</sequence>
<dbReference type="Gene3D" id="6.10.140.2220">
    <property type="match status" value="1"/>
</dbReference>
<accession>A0A8H3IJI7</accession>
<dbReference type="EMBL" id="CAJPDT010000027">
    <property type="protein sequence ID" value="CAF9921113.1"/>
    <property type="molecule type" value="Genomic_DNA"/>
</dbReference>
<keyword evidence="3" id="KW-0862">Zinc</keyword>
<keyword evidence="8" id="KW-1185">Reference proteome</keyword>
<dbReference type="Proteomes" id="UP000664534">
    <property type="component" value="Unassembled WGS sequence"/>
</dbReference>
<feature type="domain" description="MYND-type" evidence="6">
    <location>
        <begin position="37"/>
        <end position="79"/>
    </location>
</feature>
<evidence type="ECO:0000256" key="2">
    <source>
        <dbReference type="ARBA" id="ARBA00022771"/>
    </source>
</evidence>
<dbReference type="Pfam" id="PF01753">
    <property type="entry name" value="zf-MYND"/>
    <property type="match status" value="1"/>
</dbReference>
<dbReference type="InterPro" id="IPR002893">
    <property type="entry name" value="Znf_MYND"/>
</dbReference>
<evidence type="ECO:0000256" key="1">
    <source>
        <dbReference type="ARBA" id="ARBA00022723"/>
    </source>
</evidence>
<dbReference type="AlphaFoldDB" id="A0A8H3IJI7"/>
<evidence type="ECO:0000313" key="7">
    <source>
        <dbReference type="EMBL" id="CAF9921113.1"/>
    </source>
</evidence>
<name>A0A8H3IJI7_9LECA</name>
<evidence type="ECO:0000259" key="6">
    <source>
        <dbReference type="PROSITE" id="PS50865"/>
    </source>
</evidence>
<evidence type="ECO:0000256" key="3">
    <source>
        <dbReference type="ARBA" id="ARBA00022833"/>
    </source>
</evidence>
<evidence type="ECO:0000313" key="8">
    <source>
        <dbReference type="Proteomes" id="UP000664534"/>
    </source>
</evidence>
<keyword evidence="2 4" id="KW-0863">Zinc-finger</keyword>
<feature type="region of interest" description="Disordered" evidence="5">
    <location>
        <begin position="1"/>
        <end position="28"/>
    </location>
</feature>
<feature type="compositionally biased region" description="Low complexity" evidence="5">
    <location>
        <begin position="7"/>
        <end position="16"/>
    </location>
</feature>
<gene>
    <name evidence="7" type="ORF">IMSHALPRED_005085</name>
</gene>